<dbReference type="Proteomes" id="UP000282423">
    <property type="component" value="Unassembled WGS sequence"/>
</dbReference>
<feature type="transmembrane region" description="Helical" evidence="1">
    <location>
        <begin position="95"/>
        <end position="114"/>
    </location>
</feature>
<accession>A0A420VY50</accession>
<organism evidence="2 3">
    <name type="scientific">Sphingobacterium puteale</name>
    <dbReference type="NCBI Taxonomy" id="2420510"/>
    <lineage>
        <taxon>Bacteria</taxon>
        <taxon>Pseudomonadati</taxon>
        <taxon>Bacteroidota</taxon>
        <taxon>Sphingobacteriia</taxon>
        <taxon>Sphingobacteriales</taxon>
        <taxon>Sphingobacteriaceae</taxon>
        <taxon>Sphingobacterium</taxon>
    </lineage>
</organism>
<comment type="caution">
    <text evidence="2">The sequence shown here is derived from an EMBL/GenBank/DDBJ whole genome shotgun (WGS) entry which is preliminary data.</text>
</comment>
<evidence type="ECO:0000313" key="3">
    <source>
        <dbReference type="Proteomes" id="UP000282423"/>
    </source>
</evidence>
<dbReference type="InterPro" id="IPR021257">
    <property type="entry name" value="DUF2809"/>
</dbReference>
<evidence type="ECO:0000313" key="2">
    <source>
        <dbReference type="EMBL" id="RKO71079.1"/>
    </source>
</evidence>
<sequence>MKFKRAHHLILMCITIALGLLSRKVAFIPLFIGDSLYAFMIYWVCRFIFFHRSFNFCYITTLVFCFLIEFLQLVQHPLLISARSHPLLRLLFGQGFLWSDLLAYIAGAFFAVLLERSVHSGPKK</sequence>
<gene>
    <name evidence="2" type="ORF">D7322_13035</name>
</gene>
<proteinExistence type="predicted"/>
<reference evidence="2 3" key="1">
    <citation type="submission" date="2018-10" db="EMBL/GenBank/DDBJ databases">
        <title>Sphingobacterium sp. M05W1-28.</title>
        <authorList>
            <person name="Cai H."/>
        </authorList>
    </citation>
    <scope>NUCLEOTIDE SEQUENCE [LARGE SCALE GENOMIC DNA]</scope>
    <source>
        <strain evidence="2 3">M05W1-28</strain>
    </source>
</reference>
<dbReference type="EMBL" id="RBWS01000009">
    <property type="protein sequence ID" value="RKO71079.1"/>
    <property type="molecule type" value="Genomic_DNA"/>
</dbReference>
<keyword evidence="1" id="KW-0812">Transmembrane</keyword>
<feature type="transmembrane region" description="Helical" evidence="1">
    <location>
        <begin position="32"/>
        <end position="49"/>
    </location>
</feature>
<evidence type="ECO:0000256" key="1">
    <source>
        <dbReference type="SAM" id="Phobius"/>
    </source>
</evidence>
<dbReference type="AlphaFoldDB" id="A0A420VY50"/>
<dbReference type="OrthoDB" id="5360192at2"/>
<keyword evidence="1" id="KW-0472">Membrane</keyword>
<keyword evidence="3" id="KW-1185">Reference proteome</keyword>
<name>A0A420VY50_9SPHI</name>
<dbReference type="RefSeq" id="WP_121124630.1">
    <property type="nucleotide sequence ID" value="NZ_RBWS01000009.1"/>
</dbReference>
<protein>
    <submittedName>
        <fullName evidence="2">DUF2809 domain-containing protein</fullName>
    </submittedName>
</protein>
<feature type="transmembrane region" description="Helical" evidence="1">
    <location>
        <begin position="56"/>
        <end position="75"/>
    </location>
</feature>
<dbReference type="Pfam" id="PF10990">
    <property type="entry name" value="DUF2809"/>
    <property type="match status" value="1"/>
</dbReference>
<keyword evidence="1" id="KW-1133">Transmembrane helix</keyword>